<dbReference type="SUPFAM" id="SSF55781">
    <property type="entry name" value="GAF domain-like"/>
    <property type="match status" value="1"/>
</dbReference>
<dbReference type="InterPro" id="IPR029016">
    <property type="entry name" value="GAF-like_dom_sf"/>
</dbReference>
<evidence type="ECO:0000256" key="1">
    <source>
        <dbReference type="ARBA" id="ARBA00038454"/>
    </source>
</evidence>
<gene>
    <name evidence="3" type="ORF">HK105_200651</name>
</gene>
<evidence type="ECO:0000259" key="2">
    <source>
        <dbReference type="Pfam" id="PF13185"/>
    </source>
</evidence>
<keyword evidence="4" id="KW-1185">Reference proteome</keyword>
<dbReference type="EMBL" id="JADGIZ020000002">
    <property type="protein sequence ID" value="KAL2919736.1"/>
    <property type="molecule type" value="Genomic_DNA"/>
</dbReference>
<dbReference type="Pfam" id="PF13185">
    <property type="entry name" value="GAF_2"/>
    <property type="match status" value="1"/>
</dbReference>
<dbReference type="PANTHER" id="PTHR21021">
    <property type="entry name" value="GAF/PUTATIVE CYTOSKELETAL PROTEIN"/>
    <property type="match status" value="1"/>
</dbReference>
<feature type="domain" description="GAF" evidence="2">
    <location>
        <begin position="74"/>
        <end position="164"/>
    </location>
</feature>
<protein>
    <recommendedName>
        <fullName evidence="2">GAF domain-containing protein</fullName>
    </recommendedName>
</protein>
<evidence type="ECO:0000313" key="4">
    <source>
        <dbReference type="Proteomes" id="UP001527925"/>
    </source>
</evidence>
<comment type="similarity">
    <text evidence="1">Belongs to the free Met sulfoxide reductase family.</text>
</comment>
<accession>A0ABR4NJQ3</accession>
<proteinExistence type="inferred from homology"/>
<organism evidence="3 4">
    <name type="scientific">Polyrhizophydium stewartii</name>
    <dbReference type="NCBI Taxonomy" id="2732419"/>
    <lineage>
        <taxon>Eukaryota</taxon>
        <taxon>Fungi</taxon>
        <taxon>Fungi incertae sedis</taxon>
        <taxon>Chytridiomycota</taxon>
        <taxon>Chytridiomycota incertae sedis</taxon>
        <taxon>Chytridiomycetes</taxon>
        <taxon>Rhizophydiales</taxon>
        <taxon>Rhizophydiales incertae sedis</taxon>
        <taxon>Polyrhizophydium</taxon>
    </lineage>
</organism>
<dbReference type="PANTHER" id="PTHR21021:SF15">
    <property type="entry name" value="FREE METHIONINE-R-SULFOXIDE REDUCTASE"/>
    <property type="match status" value="1"/>
</dbReference>
<dbReference type="InterPro" id="IPR051330">
    <property type="entry name" value="Phosphatase_reg/MetRdx"/>
</dbReference>
<name>A0ABR4NJQ3_9FUNG</name>
<evidence type="ECO:0000313" key="3">
    <source>
        <dbReference type="EMBL" id="KAL2919736.1"/>
    </source>
</evidence>
<sequence length="177" mass="18992">MSPPTASSYPADKPSFYRDVVAQTRAVVDPSLPLVSNLANVAALLYWAYHDPAVARPVNWVGFYLRSAARPDTLLLGPFHGRVACTSIRIGQGVCGTAADERRSVLVRNVHEFKGHIACDSASESELVVPLVHPDGRLLGVFDLDSTVLAGFDEVDQAGVEAITAALIETVASWSFE</sequence>
<dbReference type="Gene3D" id="3.30.450.40">
    <property type="match status" value="1"/>
</dbReference>
<dbReference type="InterPro" id="IPR003018">
    <property type="entry name" value="GAF"/>
</dbReference>
<reference evidence="3 4" key="1">
    <citation type="submission" date="2023-09" db="EMBL/GenBank/DDBJ databases">
        <title>Pangenome analysis of Batrachochytrium dendrobatidis and related Chytrids.</title>
        <authorList>
            <person name="Yacoub M.N."/>
            <person name="Stajich J.E."/>
            <person name="James T.Y."/>
        </authorList>
    </citation>
    <scope>NUCLEOTIDE SEQUENCE [LARGE SCALE GENOMIC DNA]</scope>
    <source>
        <strain evidence="3 4">JEL0888</strain>
    </source>
</reference>
<comment type="caution">
    <text evidence="3">The sequence shown here is derived from an EMBL/GenBank/DDBJ whole genome shotgun (WGS) entry which is preliminary data.</text>
</comment>
<dbReference type="Proteomes" id="UP001527925">
    <property type="component" value="Unassembled WGS sequence"/>
</dbReference>